<name>A0AAU7RQF6_9HYPH</name>
<dbReference type="SUPFAM" id="SSF53448">
    <property type="entry name" value="Nucleotide-diphospho-sugar transferases"/>
    <property type="match status" value="1"/>
</dbReference>
<evidence type="ECO:0000313" key="1">
    <source>
        <dbReference type="EMBL" id="XBT92368.1"/>
    </source>
</evidence>
<accession>A0AAU7RQF6</accession>
<dbReference type="InterPro" id="IPR029044">
    <property type="entry name" value="Nucleotide-diphossugar_trans"/>
</dbReference>
<sequence length="201" mass="21743">MLSKAINSRSWRGKLASSDYIFVVRDIPESTQLYSYLSAEWPGCLIVKIPALTKGAMLSVLCGVAYTTDSGACIVDLADILFEQPVVIDEFANNIGMIVPVFQSTSQDYSYLSIKDGVVTAAAEKKVISTNASAGVYSFKDCNTYLLAAVHSIENYEKLSFKGNLFICPMVNGILSAGHSVIAPEVSDATPIGKIFHNNIR</sequence>
<reference evidence="1" key="1">
    <citation type="submission" date="2024-06" db="EMBL/GenBank/DDBJ databases">
        <authorList>
            <person name="Li T."/>
            <person name="Gao R."/>
        </authorList>
    </citation>
    <scope>NUCLEOTIDE SEQUENCE</scope>
    <source>
        <strain evidence="1">ZPR3</strain>
    </source>
</reference>
<dbReference type="RefSeq" id="WP_349956737.1">
    <property type="nucleotide sequence ID" value="NZ_CP157960.1"/>
</dbReference>
<protein>
    <submittedName>
        <fullName evidence="1">Uncharacterized protein</fullName>
    </submittedName>
</protein>
<dbReference type="Gene3D" id="3.90.550.10">
    <property type="entry name" value="Spore Coat Polysaccharide Biosynthesis Protein SpsA, Chain A"/>
    <property type="match status" value="1"/>
</dbReference>
<gene>
    <name evidence="1" type="ORF">ABM479_16545</name>
</gene>
<dbReference type="EMBL" id="CP157960">
    <property type="protein sequence ID" value="XBT92368.1"/>
    <property type="molecule type" value="Genomic_DNA"/>
</dbReference>
<proteinExistence type="predicted"/>
<dbReference type="AlphaFoldDB" id="A0AAU7RQF6"/>
<organism evidence="1">
    <name type="scientific">Rhizobium sp. ZPR3</name>
    <dbReference type="NCBI Taxonomy" id="3158967"/>
    <lineage>
        <taxon>Bacteria</taxon>
        <taxon>Pseudomonadati</taxon>
        <taxon>Pseudomonadota</taxon>
        <taxon>Alphaproteobacteria</taxon>
        <taxon>Hyphomicrobiales</taxon>
        <taxon>Rhizobiaceae</taxon>
        <taxon>Rhizobium/Agrobacterium group</taxon>
        <taxon>Rhizobium</taxon>
    </lineage>
</organism>